<organism evidence="2 3">
    <name type="scientific">Callosobruchus maculatus</name>
    <name type="common">Southern cowpea weevil</name>
    <name type="synonym">Pulse bruchid</name>
    <dbReference type="NCBI Taxonomy" id="64391"/>
    <lineage>
        <taxon>Eukaryota</taxon>
        <taxon>Metazoa</taxon>
        <taxon>Ecdysozoa</taxon>
        <taxon>Arthropoda</taxon>
        <taxon>Hexapoda</taxon>
        <taxon>Insecta</taxon>
        <taxon>Pterygota</taxon>
        <taxon>Neoptera</taxon>
        <taxon>Endopterygota</taxon>
        <taxon>Coleoptera</taxon>
        <taxon>Polyphaga</taxon>
        <taxon>Cucujiformia</taxon>
        <taxon>Chrysomeloidea</taxon>
        <taxon>Chrysomelidae</taxon>
        <taxon>Bruchinae</taxon>
        <taxon>Bruchini</taxon>
        <taxon>Callosobruchus</taxon>
    </lineage>
</organism>
<evidence type="ECO:0000256" key="1">
    <source>
        <dbReference type="SAM" id="Phobius"/>
    </source>
</evidence>
<gene>
    <name evidence="2" type="ORF">CALMAC_LOCUS3915</name>
</gene>
<name>A0A653BUS4_CALMS</name>
<dbReference type="Proteomes" id="UP000410492">
    <property type="component" value="Unassembled WGS sequence"/>
</dbReference>
<dbReference type="OrthoDB" id="6723136at2759"/>
<dbReference type="AlphaFoldDB" id="A0A653BUS4"/>
<sequence length="123" mass="14339">MAEETAKHVIFDWLALSYDENPTCYGQVCPPGTSICRKNIKFALNKNNLDVRINCLDSSHQSVKEYHIEEEEFVHYDFAETNDHGPMNRGSYSTPYSYNGLSLPFFCILLVWWIFDLSLKLRH</sequence>
<protein>
    <submittedName>
        <fullName evidence="2">Uncharacterized protein</fullName>
    </submittedName>
</protein>
<keyword evidence="3" id="KW-1185">Reference proteome</keyword>
<reference evidence="2 3" key="1">
    <citation type="submission" date="2019-01" db="EMBL/GenBank/DDBJ databases">
        <authorList>
            <person name="Sayadi A."/>
        </authorList>
    </citation>
    <scope>NUCLEOTIDE SEQUENCE [LARGE SCALE GENOMIC DNA]</scope>
</reference>
<feature type="transmembrane region" description="Helical" evidence="1">
    <location>
        <begin position="96"/>
        <end position="115"/>
    </location>
</feature>
<proteinExistence type="predicted"/>
<keyword evidence="1" id="KW-0812">Transmembrane</keyword>
<dbReference type="EMBL" id="CAACVG010005457">
    <property type="protein sequence ID" value="VEN39353.1"/>
    <property type="molecule type" value="Genomic_DNA"/>
</dbReference>
<keyword evidence="1" id="KW-1133">Transmembrane helix</keyword>
<keyword evidence="1" id="KW-0472">Membrane</keyword>
<accession>A0A653BUS4</accession>
<evidence type="ECO:0000313" key="2">
    <source>
        <dbReference type="EMBL" id="VEN39353.1"/>
    </source>
</evidence>
<evidence type="ECO:0000313" key="3">
    <source>
        <dbReference type="Proteomes" id="UP000410492"/>
    </source>
</evidence>